<dbReference type="AlphaFoldDB" id="A0A938BI86"/>
<evidence type="ECO:0000313" key="2">
    <source>
        <dbReference type="EMBL" id="MBM3274127.1"/>
    </source>
</evidence>
<evidence type="ECO:0000259" key="1">
    <source>
        <dbReference type="Pfam" id="PF00501"/>
    </source>
</evidence>
<dbReference type="PANTHER" id="PTHR43767:SF1">
    <property type="entry name" value="NONRIBOSOMAL PEPTIDE SYNTHASE PES1 (EUROFUNG)-RELATED"/>
    <property type="match status" value="1"/>
</dbReference>
<feature type="domain" description="AMP-dependent synthetase/ligase" evidence="1">
    <location>
        <begin position="14"/>
        <end position="394"/>
    </location>
</feature>
<evidence type="ECO:0000313" key="3">
    <source>
        <dbReference type="Proteomes" id="UP000703893"/>
    </source>
</evidence>
<gene>
    <name evidence="2" type="ORF">FJZ00_03170</name>
</gene>
<organism evidence="2 3">
    <name type="scientific">Candidatus Tanganyikabacteria bacterium</name>
    <dbReference type="NCBI Taxonomy" id="2961651"/>
    <lineage>
        <taxon>Bacteria</taxon>
        <taxon>Bacillati</taxon>
        <taxon>Candidatus Sericytochromatia</taxon>
        <taxon>Candidatus Tanganyikabacteria</taxon>
    </lineage>
</organism>
<protein>
    <submittedName>
        <fullName evidence="2">AMP-binding protein</fullName>
    </submittedName>
</protein>
<dbReference type="SUPFAM" id="SSF56801">
    <property type="entry name" value="Acetyl-CoA synthetase-like"/>
    <property type="match status" value="1"/>
</dbReference>
<name>A0A938BI86_9BACT</name>
<reference evidence="2 3" key="1">
    <citation type="submission" date="2019-03" db="EMBL/GenBank/DDBJ databases">
        <title>Lake Tanganyika Metagenome-Assembled Genomes (MAGs).</title>
        <authorList>
            <person name="Tran P."/>
        </authorList>
    </citation>
    <scope>NUCLEOTIDE SEQUENCE [LARGE SCALE GENOMIC DNA]</scope>
    <source>
        <strain evidence="2">K_DeepCast_65m_m2_236</strain>
    </source>
</reference>
<dbReference type="InterPro" id="IPR050237">
    <property type="entry name" value="ATP-dep_AMP-bd_enzyme"/>
</dbReference>
<dbReference type="Gene3D" id="3.40.50.12780">
    <property type="entry name" value="N-terminal domain of ligase-like"/>
    <property type="match status" value="1"/>
</dbReference>
<feature type="non-terminal residue" evidence="2">
    <location>
        <position position="509"/>
    </location>
</feature>
<proteinExistence type="predicted"/>
<accession>A0A938BI86</accession>
<dbReference type="EMBL" id="VGJX01000128">
    <property type="protein sequence ID" value="MBM3274127.1"/>
    <property type="molecule type" value="Genomic_DNA"/>
</dbReference>
<dbReference type="InterPro" id="IPR042099">
    <property type="entry name" value="ANL_N_sf"/>
</dbReference>
<dbReference type="Pfam" id="PF00501">
    <property type="entry name" value="AMP-binding"/>
    <property type="match status" value="1"/>
</dbReference>
<comment type="caution">
    <text evidence="2">The sequence shown here is derived from an EMBL/GenBank/DDBJ whole genome shotgun (WGS) entry which is preliminary data.</text>
</comment>
<dbReference type="Proteomes" id="UP000703893">
    <property type="component" value="Unassembled WGS sequence"/>
</dbReference>
<dbReference type="PANTHER" id="PTHR43767">
    <property type="entry name" value="LONG-CHAIN-FATTY-ACID--COA LIGASE"/>
    <property type="match status" value="1"/>
</dbReference>
<sequence>MPAIVLPGDVEPEILPWRDVAAQAGQAAFALLAVGLEPLEAVAFQVCNPERALAAAFGTWLAGGIVTFLDPAAEPELLAEQAAHAECRFVFRDPDIAAGRLAAQDGSPGPDPDLEILPLPGPAPADRLAWEAFLSSGREGLEDAWDLASRRISDLTQESVAAYAYRPKRVLLAAKLSHGGVLAAGAGLANALRLAEGDRIATRLPCHDPSGLAILVAAATANAALCADESWLDTRPTVLATPYPDIEGFAREILRSGEQGNPIQQRAWHWALETATSEFRRQQAETGSHASWKARLAERIGLESALEPHGGALRLLICTGGTPSRLAQELFGALGVRLATLYALPEASGPVAVCDARQRIPAGRIGIPVEGTEVELADDGQLLVHGRTLFSGYLKEPGATRNALLGGWFRTGDRAIRERGELRLVGPAGDERGLMEYVAPFDVEMALRDHAAVGDAFAVPGTPWTALLVPADDLLADIARRTDISIDEALTDPRVDQALQRALAAHNAT</sequence>
<dbReference type="InterPro" id="IPR000873">
    <property type="entry name" value="AMP-dep_synth/lig_dom"/>
</dbReference>